<evidence type="ECO:0000313" key="2">
    <source>
        <dbReference type="Proteomes" id="UP001319045"/>
    </source>
</evidence>
<dbReference type="EMBL" id="AP024484">
    <property type="protein sequence ID" value="BCS85929.1"/>
    <property type="molecule type" value="Genomic_DNA"/>
</dbReference>
<dbReference type="SUPFAM" id="SSF54637">
    <property type="entry name" value="Thioesterase/thiol ester dehydrase-isomerase"/>
    <property type="match status" value="1"/>
</dbReference>
<name>A0ABN6EJB5_9BACT</name>
<dbReference type="InterPro" id="IPR029069">
    <property type="entry name" value="HotDog_dom_sf"/>
</dbReference>
<evidence type="ECO:0008006" key="3">
    <source>
        <dbReference type="Google" id="ProtNLM"/>
    </source>
</evidence>
<dbReference type="RefSeq" id="WP_207153536.1">
    <property type="nucleotide sequence ID" value="NZ_AP024484.1"/>
</dbReference>
<keyword evidence="2" id="KW-1185">Reference proteome</keyword>
<dbReference type="InterPro" id="IPR016776">
    <property type="entry name" value="ApeP-like_dehydratase"/>
</dbReference>
<gene>
    <name evidence="1" type="primary">darC1</name>
    <name evidence="1" type="ORF">prwr041_18220</name>
</gene>
<evidence type="ECO:0000313" key="1">
    <source>
        <dbReference type="EMBL" id="BCS85929.1"/>
    </source>
</evidence>
<protein>
    <recommendedName>
        <fullName evidence="3">Pseudouridylate synthase</fullName>
    </recommendedName>
</protein>
<dbReference type="Pfam" id="PF22817">
    <property type="entry name" value="ApeP-like"/>
    <property type="match status" value="1"/>
</dbReference>
<accession>A0ABN6EJB5</accession>
<sequence length="145" mass="16295">MELEKIDIHELLPQQEPFVMVDTLTYFDEKKTSTKFTIRKDNIFVEDGVLNECAIAENIAQTCAARLGYINKYILKRGIQIGFIGGIKNLAFSETPKVGDVLDTTIYVTEQVMEITLVNATVKCCDRIIATAEMKIAMANDVKLQ</sequence>
<organism evidence="1 2">
    <name type="scientific">Prevotella herbatica</name>
    <dbReference type="NCBI Taxonomy" id="2801997"/>
    <lineage>
        <taxon>Bacteria</taxon>
        <taxon>Pseudomonadati</taxon>
        <taxon>Bacteroidota</taxon>
        <taxon>Bacteroidia</taxon>
        <taxon>Bacteroidales</taxon>
        <taxon>Prevotellaceae</taxon>
        <taxon>Prevotella</taxon>
    </lineage>
</organism>
<dbReference type="Gene3D" id="3.10.129.10">
    <property type="entry name" value="Hotdog Thioesterase"/>
    <property type="match status" value="1"/>
</dbReference>
<dbReference type="Proteomes" id="UP001319045">
    <property type="component" value="Chromosome"/>
</dbReference>
<proteinExistence type="predicted"/>
<reference evidence="1 2" key="1">
    <citation type="journal article" date="2022" name="Int. J. Syst. Evol. Microbiol.">
        <title>Prevotella herbatica sp. nov., a plant polysaccharide-decomposing anaerobic bacterium isolated from a methanogenic reactor.</title>
        <authorList>
            <person name="Uek A."/>
            <person name="Tonouchi A."/>
            <person name="Kaku N."/>
            <person name="Ueki K."/>
        </authorList>
    </citation>
    <scope>NUCLEOTIDE SEQUENCE [LARGE SCALE GENOMIC DNA]</scope>
    <source>
        <strain evidence="1 2">WR041</strain>
    </source>
</reference>